<dbReference type="Proteomes" id="UP000000600">
    <property type="component" value="Unassembled WGS sequence"/>
</dbReference>
<organism evidence="2 3">
    <name type="scientific">Paramecium tetraurelia</name>
    <dbReference type="NCBI Taxonomy" id="5888"/>
    <lineage>
        <taxon>Eukaryota</taxon>
        <taxon>Sar</taxon>
        <taxon>Alveolata</taxon>
        <taxon>Ciliophora</taxon>
        <taxon>Intramacronucleata</taxon>
        <taxon>Oligohymenophorea</taxon>
        <taxon>Peniculida</taxon>
        <taxon>Parameciidae</taxon>
        <taxon>Paramecium</taxon>
    </lineage>
</organism>
<gene>
    <name evidence="2" type="ORF">GSPATT00033226001</name>
</gene>
<proteinExistence type="predicted"/>
<dbReference type="AlphaFoldDB" id="A0BXV6"/>
<keyword evidence="3" id="KW-1185">Reference proteome</keyword>
<dbReference type="GeneID" id="5016555"/>
<evidence type="ECO:0000313" key="3">
    <source>
        <dbReference type="Proteomes" id="UP000000600"/>
    </source>
</evidence>
<dbReference type="EMBL" id="CT868025">
    <property type="protein sequence ID" value="CAK63373.1"/>
    <property type="molecule type" value="Genomic_DNA"/>
</dbReference>
<dbReference type="HOGENOM" id="CLU_1996983_0_0_1"/>
<keyword evidence="1" id="KW-0175">Coiled coil</keyword>
<dbReference type="RefSeq" id="XP_001430771.1">
    <property type="nucleotide sequence ID" value="XM_001430734.1"/>
</dbReference>
<evidence type="ECO:0000256" key="1">
    <source>
        <dbReference type="SAM" id="Coils"/>
    </source>
</evidence>
<sequence length="125" mass="15352">MYTIQDLIKLRNELLEKQTIIEGLQREIQQWKETNDRLNQVKDEIYQQFQKRYTTEEQFSNSYEAALKLEFDTMKKAFEQKIQKYQQDLESQRRESGKQLNEIRIQLEREKETKKLLLNKLNLYS</sequence>
<feature type="coiled-coil region" evidence="1">
    <location>
        <begin position="7"/>
        <end position="48"/>
    </location>
</feature>
<feature type="coiled-coil region" evidence="1">
    <location>
        <begin position="75"/>
        <end position="120"/>
    </location>
</feature>
<dbReference type="InParanoid" id="A0BXV6"/>
<evidence type="ECO:0000313" key="2">
    <source>
        <dbReference type="EMBL" id="CAK63373.1"/>
    </source>
</evidence>
<protein>
    <submittedName>
        <fullName evidence="2">Uncharacterized protein</fullName>
    </submittedName>
</protein>
<dbReference type="KEGG" id="ptm:GSPATT00033226001"/>
<accession>A0BXV6</accession>
<reference evidence="2 3" key="1">
    <citation type="journal article" date="2006" name="Nature">
        <title>Global trends of whole-genome duplications revealed by the ciliate Paramecium tetraurelia.</title>
        <authorList>
            <consortium name="Genoscope"/>
            <person name="Aury J.-M."/>
            <person name="Jaillon O."/>
            <person name="Duret L."/>
            <person name="Noel B."/>
            <person name="Jubin C."/>
            <person name="Porcel B.M."/>
            <person name="Segurens B."/>
            <person name="Daubin V."/>
            <person name="Anthouard V."/>
            <person name="Aiach N."/>
            <person name="Arnaiz O."/>
            <person name="Billaut A."/>
            <person name="Beisson J."/>
            <person name="Blanc I."/>
            <person name="Bouhouche K."/>
            <person name="Camara F."/>
            <person name="Duharcourt S."/>
            <person name="Guigo R."/>
            <person name="Gogendeau D."/>
            <person name="Katinka M."/>
            <person name="Keller A.-M."/>
            <person name="Kissmehl R."/>
            <person name="Klotz C."/>
            <person name="Koll F."/>
            <person name="Le Moue A."/>
            <person name="Lepere C."/>
            <person name="Malinsky S."/>
            <person name="Nowacki M."/>
            <person name="Nowak J.K."/>
            <person name="Plattner H."/>
            <person name="Poulain J."/>
            <person name="Ruiz F."/>
            <person name="Serrano V."/>
            <person name="Zagulski M."/>
            <person name="Dessen P."/>
            <person name="Betermier M."/>
            <person name="Weissenbach J."/>
            <person name="Scarpelli C."/>
            <person name="Schachter V."/>
            <person name="Sperling L."/>
            <person name="Meyer E."/>
            <person name="Cohen J."/>
            <person name="Wincker P."/>
        </authorList>
    </citation>
    <scope>NUCLEOTIDE SEQUENCE [LARGE SCALE GENOMIC DNA]</scope>
    <source>
        <strain evidence="2 3">Stock d4-2</strain>
    </source>
</reference>
<name>A0BXV6_PARTE</name>